<dbReference type="GO" id="GO:0005886">
    <property type="term" value="C:plasma membrane"/>
    <property type="evidence" value="ECO:0007669"/>
    <property type="project" value="TreeGrafter"/>
</dbReference>
<evidence type="ECO:0000313" key="2">
    <source>
        <dbReference type="EMBL" id="TQM31970.1"/>
    </source>
</evidence>
<keyword evidence="3" id="KW-1185">Reference proteome</keyword>
<dbReference type="Pfam" id="PF06779">
    <property type="entry name" value="MFS_4"/>
    <property type="match status" value="1"/>
</dbReference>
<feature type="transmembrane region" description="Helical" evidence="1">
    <location>
        <begin position="53"/>
        <end position="70"/>
    </location>
</feature>
<feature type="transmembrane region" description="Helical" evidence="1">
    <location>
        <begin position="106"/>
        <end position="127"/>
    </location>
</feature>
<dbReference type="EMBL" id="VFPG01000001">
    <property type="protein sequence ID" value="TQM31970.1"/>
    <property type="molecule type" value="Genomic_DNA"/>
</dbReference>
<keyword evidence="1" id="KW-0472">Membrane</keyword>
<dbReference type="Gene3D" id="1.20.1250.20">
    <property type="entry name" value="MFS general substrate transporter like domains"/>
    <property type="match status" value="1"/>
</dbReference>
<name>A0A543FDL7_9NOCA</name>
<dbReference type="SUPFAM" id="SSF103473">
    <property type="entry name" value="MFS general substrate transporter"/>
    <property type="match status" value="1"/>
</dbReference>
<reference evidence="2 3" key="1">
    <citation type="submission" date="2019-06" db="EMBL/GenBank/DDBJ databases">
        <title>Sequencing the genomes of 1000 actinobacteria strains.</title>
        <authorList>
            <person name="Klenk H.-P."/>
        </authorList>
    </citation>
    <scope>NUCLEOTIDE SEQUENCE [LARGE SCALE GENOMIC DNA]</scope>
    <source>
        <strain evidence="2 3">DSM 103495</strain>
    </source>
</reference>
<dbReference type="InterPro" id="IPR010645">
    <property type="entry name" value="MFS_4"/>
</dbReference>
<comment type="caution">
    <text evidence="2">The sequence shown here is derived from an EMBL/GenBank/DDBJ whole genome shotgun (WGS) entry which is preliminary data.</text>
</comment>
<feature type="transmembrane region" description="Helical" evidence="1">
    <location>
        <begin position="290"/>
        <end position="311"/>
    </location>
</feature>
<gene>
    <name evidence="2" type="ORF">FB390_3640</name>
</gene>
<evidence type="ECO:0000256" key="1">
    <source>
        <dbReference type="SAM" id="Phobius"/>
    </source>
</evidence>
<protein>
    <submittedName>
        <fullName evidence="2">Putative MFS family arabinose efflux permease</fullName>
    </submittedName>
</protein>
<dbReference type="InterPro" id="IPR036259">
    <property type="entry name" value="MFS_trans_sf"/>
</dbReference>
<dbReference type="PANTHER" id="PTHR23537:SF1">
    <property type="entry name" value="SUGAR TRANSPORTER"/>
    <property type="match status" value="1"/>
</dbReference>
<dbReference type="AlphaFoldDB" id="A0A543FDL7"/>
<dbReference type="PANTHER" id="PTHR23537">
    <property type="match status" value="1"/>
</dbReference>
<keyword evidence="1" id="KW-0812">Transmembrane</keyword>
<feature type="transmembrane region" description="Helical" evidence="1">
    <location>
        <begin position="266"/>
        <end position="284"/>
    </location>
</feature>
<feature type="transmembrane region" description="Helical" evidence="1">
    <location>
        <begin position="206"/>
        <end position="229"/>
    </location>
</feature>
<evidence type="ECO:0000313" key="3">
    <source>
        <dbReference type="Proteomes" id="UP000316331"/>
    </source>
</evidence>
<accession>A0A543FDL7</accession>
<feature type="transmembrane region" description="Helical" evidence="1">
    <location>
        <begin position="351"/>
        <end position="371"/>
    </location>
</feature>
<keyword evidence="1" id="KW-1133">Transmembrane helix</keyword>
<sequence>MTSCAVAAPPTSLRPALAAAAGLAAAMGVGRFVYTPLLPVMVDAHRISASDGAVIATANYAGYLLGAVLLARRPQGSNPRSFRAAAVALVASEALMAVPAPTPVAAALRLIAGVASAVVFVGCAGAMARHDGSGRAAGIAFGGVGFGIALTGVLVLAARPVLSWQGMWLGAAALTAILLAPALRLDIRPGRAAGLAAAAPSRAWRALLPAYFLEGLGYIVIGTFLVAAVSEQRGPVLGSSVWIVVGAAAAPATVLWAAAARRVTPALALPIALLAQAFSALLPAVTGATWAVLVSAALFGATFMGIVMLAMRVGGELSGADAAAPLTAVYGAGQMLGPLVVAPVLGEGYRVAFAIATAVLGLAIAAALVVTRERARATTRRGAEITSGGTEC</sequence>
<feature type="transmembrane region" description="Helical" evidence="1">
    <location>
        <begin position="82"/>
        <end position="100"/>
    </location>
</feature>
<feature type="transmembrane region" description="Helical" evidence="1">
    <location>
        <begin position="323"/>
        <end position="345"/>
    </location>
</feature>
<feature type="transmembrane region" description="Helical" evidence="1">
    <location>
        <begin position="12"/>
        <end position="33"/>
    </location>
</feature>
<feature type="transmembrane region" description="Helical" evidence="1">
    <location>
        <begin position="164"/>
        <end position="185"/>
    </location>
</feature>
<feature type="transmembrane region" description="Helical" evidence="1">
    <location>
        <begin position="139"/>
        <end position="158"/>
    </location>
</feature>
<organism evidence="2 3">
    <name type="scientific">Nocardia bhagyanarayanae</name>
    <dbReference type="NCBI Taxonomy" id="1215925"/>
    <lineage>
        <taxon>Bacteria</taxon>
        <taxon>Bacillati</taxon>
        <taxon>Actinomycetota</taxon>
        <taxon>Actinomycetes</taxon>
        <taxon>Mycobacteriales</taxon>
        <taxon>Nocardiaceae</taxon>
        <taxon>Nocardia</taxon>
    </lineage>
</organism>
<dbReference type="RefSeq" id="WP_342780412.1">
    <property type="nucleotide sequence ID" value="NZ_VFPG01000001.1"/>
</dbReference>
<dbReference type="Proteomes" id="UP000316331">
    <property type="component" value="Unassembled WGS sequence"/>
</dbReference>
<feature type="transmembrane region" description="Helical" evidence="1">
    <location>
        <begin position="241"/>
        <end position="259"/>
    </location>
</feature>
<proteinExistence type="predicted"/>